<evidence type="ECO:0000256" key="4">
    <source>
        <dbReference type="ARBA" id="ARBA00004752"/>
    </source>
</evidence>
<evidence type="ECO:0000256" key="3">
    <source>
        <dbReference type="ARBA" id="ARBA00004496"/>
    </source>
</evidence>
<evidence type="ECO:0000256" key="15">
    <source>
        <dbReference type="ARBA" id="ARBA00023316"/>
    </source>
</evidence>
<dbReference type="SUPFAM" id="SSF56194">
    <property type="entry name" value="Uridine diphospho-N-Acetylenolpyruvylglucosamine reductase, MurB, C-terminal domain"/>
    <property type="match status" value="1"/>
</dbReference>
<evidence type="ECO:0000313" key="21">
    <source>
        <dbReference type="Proteomes" id="UP000028730"/>
    </source>
</evidence>
<evidence type="ECO:0000313" key="20">
    <source>
        <dbReference type="EMBL" id="KFF30598.1"/>
    </source>
</evidence>
<dbReference type="SUPFAM" id="SSF56176">
    <property type="entry name" value="FAD-binding/transporter-associated domain-like"/>
    <property type="match status" value="2"/>
</dbReference>
<dbReference type="PROSITE" id="PS51387">
    <property type="entry name" value="FAD_PCMH"/>
    <property type="match status" value="1"/>
</dbReference>
<keyword evidence="12 17" id="KW-0573">Peptidoglycan synthesis</keyword>
<feature type="active site" evidence="17">
    <location>
        <position position="510"/>
    </location>
</feature>
<feature type="domain" description="FAD-binding PCMH-type" evidence="19">
    <location>
        <begin position="43"/>
        <end position="285"/>
    </location>
</feature>
<comment type="caution">
    <text evidence="20">The sequence shown here is derived from an EMBL/GenBank/DDBJ whole genome shotgun (WGS) entry which is preliminary data.</text>
</comment>
<dbReference type="EC" id="1.3.1.98" evidence="17"/>
<evidence type="ECO:0000256" key="7">
    <source>
        <dbReference type="ARBA" id="ARBA00022618"/>
    </source>
</evidence>
<evidence type="ECO:0000256" key="6">
    <source>
        <dbReference type="ARBA" id="ARBA00022490"/>
    </source>
</evidence>
<evidence type="ECO:0000256" key="10">
    <source>
        <dbReference type="ARBA" id="ARBA00022857"/>
    </source>
</evidence>
<dbReference type="eggNOG" id="COG0812">
    <property type="taxonomic scope" value="Bacteria"/>
</dbReference>
<dbReference type="UniPathway" id="UPA00219"/>
<dbReference type="EMBL" id="ATLK01000002">
    <property type="protein sequence ID" value="KFF30598.1"/>
    <property type="molecule type" value="Genomic_DNA"/>
</dbReference>
<evidence type="ECO:0000256" key="17">
    <source>
        <dbReference type="HAMAP-Rule" id="MF_00037"/>
    </source>
</evidence>
<protein>
    <recommendedName>
        <fullName evidence="17">UDP-N-acetylenolpyruvoylglucosamine reductase</fullName>
        <ecNumber evidence="17">1.3.1.98</ecNumber>
    </recommendedName>
    <alternativeName>
        <fullName evidence="17">UDP-N-acetylmuramate dehydrogenase</fullName>
    </alternativeName>
</protein>
<evidence type="ECO:0000256" key="13">
    <source>
        <dbReference type="ARBA" id="ARBA00023002"/>
    </source>
</evidence>
<dbReference type="Gene3D" id="3.30.465.10">
    <property type="match status" value="1"/>
</dbReference>
<dbReference type="InterPro" id="IPR016169">
    <property type="entry name" value="FAD-bd_PCMH_sub2"/>
</dbReference>
<comment type="pathway">
    <text evidence="4 17">Cell wall biogenesis; peptidoglycan biosynthesis.</text>
</comment>
<reference evidence="20 21" key="1">
    <citation type="journal article" date="2014" name="Appl. Environ. Microbiol.">
        <title>Genomic encyclopedia of type strains of the genus Bifidobacterium.</title>
        <authorList>
            <person name="Milani C."/>
            <person name="Lugli G.A."/>
            <person name="Duranti S."/>
            <person name="Turroni F."/>
            <person name="Bottacini F."/>
            <person name="Mangifesta M."/>
            <person name="Sanchez B."/>
            <person name="Viappiani A."/>
            <person name="Mancabelli L."/>
            <person name="Taminiau B."/>
            <person name="Delcenserie V."/>
            <person name="Barrangou R."/>
            <person name="Margolles A."/>
            <person name="van Sinderen D."/>
            <person name="Ventura M."/>
        </authorList>
    </citation>
    <scope>NUCLEOTIDE SEQUENCE [LARGE SCALE GENOMIC DNA]</scope>
    <source>
        <strain evidence="20 21">DSM 19703</strain>
    </source>
</reference>
<dbReference type="InterPro" id="IPR036635">
    <property type="entry name" value="MurB_C_sf"/>
</dbReference>
<dbReference type="Proteomes" id="UP000028730">
    <property type="component" value="Unassembled WGS sequence"/>
</dbReference>
<comment type="function">
    <text evidence="2 17">Cell wall formation.</text>
</comment>
<dbReference type="InterPro" id="IPR011601">
    <property type="entry name" value="MurB_C"/>
</dbReference>
<keyword evidence="7 17" id="KW-0132">Cell division</keyword>
<dbReference type="Pfam" id="PF02873">
    <property type="entry name" value="MurB_C"/>
    <property type="match status" value="1"/>
</dbReference>
<evidence type="ECO:0000256" key="1">
    <source>
        <dbReference type="ARBA" id="ARBA00001974"/>
    </source>
</evidence>
<organism evidence="20 21">
    <name type="scientific">Bifidobacterium bombi DSM 19703</name>
    <dbReference type="NCBI Taxonomy" id="1341695"/>
    <lineage>
        <taxon>Bacteria</taxon>
        <taxon>Bacillati</taxon>
        <taxon>Actinomycetota</taxon>
        <taxon>Actinomycetes</taxon>
        <taxon>Bifidobacteriales</taxon>
        <taxon>Bifidobacteriaceae</taxon>
        <taxon>Bifidobacterium</taxon>
    </lineage>
</organism>
<dbReference type="Gene3D" id="3.30.43.10">
    <property type="entry name" value="Uridine Diphospho-n-acetylenolpyruvylglucosamine Reductase, domain 2"/>
    <property type="match status" value="1"/>
</dbReference>
<dbReference type="AlphaFoldDB" id="A0A086BNT4"/>
<evidence type="ECO:0000256" key="16">
    <source>
        <dbReference type="ARBA" id="ARBA00048914"/>
    </source>
</evidence>
<dbReference type="InterPro" id="IPR003170">
    <property type="entry name" value="MurB"/>
</dbReference>
<dbReference type="HAMAP" id="MF_00037">
    <property type="entry name" value="MurB"/>
    <property type="match status" value="1"/>
</dbReference>
<dbReference type="InterPro" id="IPR016166">
    <property type="entry name" value="FAD-bd_PCMH"/>
</dbReference>
<evidence type="ECO:0000256" key="12">
    <source>
        <dbReference type="ARBA" id="ARBA00022984"/>
    </source>
</evidence>
<keyword evidence="11 17" id="KW-0133">Cell shape</keyword>
<feature type="active site" description="Proton donor" evidence="17">
    <location>
        <position position="390"/>
    </location>
</feature>
<dbReference type="Gene3D" id="3.90.78.10">
    <property type="entry name" value="UDP-N-acetylenolpyruvoylglucosamine reductase, C-terminal domain"/>
    <property type="match status" value="1"/>
</dbReference>
<feature type="active site" evidence="17">
    <location>
        <position position="248"/>
    </location>
</feature>
<evidence type="ECO:0000256" key="11">
    <source>
        <dbReference type="ARBA" id="ARBA00022960"/>
    </source>
</evidence>
<dbReference type="GO" id="GO:0009252">
    <property type="term" value="P:peptidoglycan biosynthetic process"/>
    <property type="evidence" value="ECO:0007669"/>
    <property type="project" value="UniProtKB-UniRule"/>
</dbReference>
<comment type="subcellular location">
    <subcellularLocation>
        <location evidence="3 17">Cytoplasm</location>
    </subcellularLocation>
</comment>
<evidence type="ECO:0000256" key="9">
    <source>
        <dbReference type="ARBA" id="ARBA00022827"/>
    </source>
</evidence>
<dbReference type="PANTHER" id="PTHR21071:SF4">
    <property type="entry name" value="UDP-N-ACETYLENOLPYRUVOYLGLUCOSAMINE REDUCTASE"/>
    <property type="match status" value="1"/>
</dbReference>
<dbReference type="PANTHER" id="PTHR21071">
    <property type="entry name" value="UDP-N-ACETYLENOLPYRUVOYLGLUCOSAMINE REDUCTASE"/>
    <property type="match status" value="1"/>
</dbReference>
<dbReference type="Pfam" id="PF01565">
    <property type="entry name" value="FAD_binding_4"/>
    <property type="match status" value="1"/>
</dbReference>
<dbReference type="GO" id="GO:0008762">
    <property type="term" value="F:UDP-N-acetylmuramate dehydrogenase activity"/>
    <property type="evidence" value="ECO:0007669"/>
    <property type="project" value="UniProtKB-UniRule"/>
</dbReference>
<keyword evidence="8 17" id="KW-0285">Flavoprotein</keyword>
<keyword evidence="13 17" id="KW-0560">Oxidoreductase</keyword>
<comment type="similarity">
    <text evidence="5 17">Belongs to the MurB family.</text>
</comment>
<evidence type="ECO:0000259" key="19">
    <source>
        <dbReference type="PROSITE" id="PS51387"/>
    </source>
</evidence>
<dbReference type="GO" id="GO:0008360">
    <property type="term" value="P:regulation of cell shape"/>
    <property type="evidence" value="ECO:0007669"/>
    <property type="project" value="UniProtKB-KW"/>
</dbReference>
<accession>A0A086BNT4</accession>
<evidence type="ECO:0000256" key="5">
    <source>
        <dbReference type="ARBA" id="ARBA00010485"/>
    </source>
</evidence>
<keyword evidence="9 17" id="KW-0274">FAD</keyword>
<keyword evidence="14 17" id="KW-0131">Cell cycle</keyword>
<keyword evidence="6 17" id="KW-0963">Cytoplasm</keyword>
<sequence>MTHSQANLISAKMDSRCHHRNDVVGRASEGDTPRFADITTMGVGGRIARFVQPQDTRGFIDAVRAADGEGRALCIIGGGSNLLADDGDFPGVVVRDARREIVVEDASIRRREPAEADGPGGAAVCEGIADSAGVVRQTGSDAAGVAVKSQGAKYRDGAQCGRCGKDMVLLSATAGTNWDDFVLYCTQRGFSGVQGLSGIPGTVGASVVQNIGAYGQEVADCVDSVDVWDRLTSREIRLSRGDCEFGYRTSLLKASMYRAPGVPADRFFPTPRFVVLSVRFRLLKASDCTVTSGQLASVLGVGTGDSMPGSAVRAAVIAVRARKGMLEDPYRYDGRWMAGTRRLENIEAAKSQLDRELQDSSESPKLNAGAPHAERARILALKADRHSCGSFFMNPILTEEQARHLPADAPRYPVDVGVSSPLAPGHDASPLRERPEGSSVVKTSAAWLIDHAGFHKGFVLADGSGRAGLSDVHTLALTNRGGASSDDVLRLAQAIKRGVLDSFGVVLVPEPVVLGSTIG</sequence>
<evidence type="ECO:0000256" key="14">
    <source>
        <dbReference type="ARBA" id="ARBA00023306"/>
    </source>
</evidence>
<evidence type="ECO:0000256" key="2">
    <source>
        <dbReference type="ARBA" id="ARBA00003921"/>
    </source>
</evidence>
<dbReference type="GO" id="GO:0071949">
    <property type="term" value="F:FAD binding"/>
    <property type="evidence" value="ECO:0007669"/>
    <property type="project" value="InterPro"/>
</dbReference>
<proteinExistence type="inferred from homology"/>
<comment type="catalytic activity">
    <reaction evidence="16 17">
        <text>UDP-N-acetyl-alpha-D-muramate + NADP(+) = UDP-N-acetyl-3-O-(1-carboxyvinyl)-alpha-D-glucosamine + NADPH + H(+)</text>
        <dbReference type="Rhea" id="RHEA:12248"/>
        <dbReference type="ChEBI" id="CHEBI:15378"/>
        <dbReference type="ChEBI" id="CHEBI:57783"/>
        <dbReference type="ChEBI" id="CHEBI:58349"/>
        <dbReference type="ChEBI" id="CHEBI:68483"/>
        <dbReference type="ChEBI" id="CHEBI:70757"/>
        <dbReference type="EC" id="1.3.1.98"/>
    </reaction>
</comment>
<dbReference type="GO" id="GO:0071555">
    <property type="term" value="P:cell wall organization"/>
    <property type="evidence" value="ECO:0007669"/>
    <property type="project" value="UniProtKB-KW"/>
</dbReference>
<dbReference type="STRING" id="1341695.BBOMB_1461"/>
<keyword evidence="15 17" id="KW-0961">Cell wall biogenesis/degradation</keyword>
<comment type="cofactor">
    <cofactor evidence="1 17">
        <name>FAD</name>
        <dbReference type="ChEBI" id="CHEBI:57692"/>
    </cofactor>
</comment>
<dbReference type="GO" id="GO:0051301">
    <property type="term" value="P:cell division"/>
    <property type="evidence" value="ECO:0007669"/>
    <property type="project" value="UniProtKB-KW"/>
</dbReference>
<dbReference type="InterPro" id="IPR016167">
    <property type="entry name" value="FAD-bd_PCMH_sub1"/>
</dbReference>
<dbReference type="GO" id="GO:0005829">
    <property type="term" value="C:cytosol"/>
    <property type="evidence" value="ECO:0007669"/>
    <property type="project" value="TreeGrafter"/>
</dbReference>
<evidence type="ECO:0000256" key="18">
    <source>
        <dbReference type="SAM" id="MobiDB-lite"/>
    </source>
</evidence>
<gene>
    <name evidence="17" type="primary">murB</name>
    <name evidence="20" type="ORF">BBOMB_1461</name>
</gene>
<keyword evidence="10 17" id="KW-0521">NADP</keyword>
<feature type="region of interest" description="Disordered" evidence="18">
    <location>
        <begin position="352"/>
        <end position="371"/>
    </location>
</feature>
<evidence type="ECO:0000256" key="8">
    <source>
        <dbReference type="ARBA" id="ARBA00022630"/>
    </source>
</evidence>
<name>A0A086BNT4_9BIFI</name>
<dbReference type="InterPro" id="IPR036318">
    <property type="entry name" value="FAD-bd_PCMH-like_sf"/>
</dbReference>
<keyword evidence="21" id="KW-1185">Reference proteome</keyword>
<dbReference type="InterPro" id="IPR006094">
    <property type="entry name" value="Oxid_FAD_bind_N"/>
</dbReference>